<feature type="transmembrane region" description="Helical" evidence="1">
    <location>
        <begin position="12"/>
        <end position="39"/>
    </location>
</feature>
<keyword evidence="1" id="KW-1133">Transmembrane helix</keyword>
<evidence type="ECO:0000313" key="2">
    <source>
        <dbReference type="EMBL" id="QFG08424.1"/>
    </source>
</evidence>
<dbReference type="KEGG" id="vg:60325702"/>
<dbReference type="Proteomes" id="UP000326275">
    <property type="component" value="Segment"/>
</dbReference>
<sequence length="43" mass="4370">MHALVEADGSGLTLLGGLVFVLAVSCGCGALGAVVELAARWWR</sequence>
<protein>
    <submittedName>
        <fullName evidence="2">Uncharacterized protein</fullName>
    </submittedName>
</protein>
<accession>A0A5J6TDG3</accession>
<reference evidence="2 3" key="1">
    <citation type="submission" date="2019-07" db="EMBL/GenBank/DDBJ databases">
        <authorList>
            <person name="Abad L.A."/>
            <person name="Stoner T.H."/>
            <person name="Garlena R.A."/>
            <person name="Russell D.A."/>
            <person name="Pope W.H."/>
            <person name="Jacobs-Sera D."/>
            <person name="Hatfull G.F."/>
        </authorList>
    </citation>
    <scope>NUCLEOTIDE SEQUENCE [LARGE SCALE GENOMIC DNA]</scope>
</reference>
<gene>
    <name evidence="2" type="primary">36</name>
    <name evidence="2" type="ORF">SEA_YUNKEL11_36</name>
</gene>
<dbReference type="RefSeq" id="YP_009954213.1">
    <property type="nucleotide sequence ID" value="NC_051630.1"/>
</dbReference>
<keyword evidence="1" id="KW-0472">Membrane</keyword>
<dbReference type="EMBL" id="MN234165">
    <property type="protein sequence ID" value="QFG08424.1"/>
    <property type="molecule type" value="Genomic_DNA"/>
</dbReference>
<name>A0A5J6TDG3_9CAUD</name>
<organism evidence="2 3">
    <name type="scientific">Mycobacterium phage Yunkel11</name>
    <dbReference type="NCBI Taxonomy" id="2599886"/>
    <lineage>
        <taxon>Viruses</taxon>
        <taxon>Duplodnaviria</taxon>
        <taxon>Heunggongvirae</taxon>
        <taxon>Uroviricota</taxon>
        <taxon>Caudoviricetes</taxon>
        <taxon>Weiservirinae</taxon>
        <taxon>Anayavirus</taxon>
        <taxon>Anayavirus yunkel11</taxon>
    </lineage>
</organism>
<evidence type="ECO:0000313" key="3">
    <source>
        <dbReference type="Proteomes" id="UP000326275"/>
    </source>
</evidence>
<keyword evidence="1" id="KW-0812">Transmembrane</keyword>
<proteinExistence type="predicted"/>
<keyword evidence="3" id="KW-1185">Reference proteome</keyword>
<dbReference type="GeneID" id="60325702"/>
<evidence type="ECO:0000256" key="1">
    <source>
        <dbReference type="SAM" id="Phobius"/>
    </source>
</evidence>